<sequence>MQKSLQQERDRASKLEQDLAAARRDVETQTALVAKAGAEATQLKKTADAGSADLQKSLQQERDRASKLEQDLAAARRDVETQTALVARAGAEATQLKKTADAGSADLQKSLQQERDRASKLEQDLAAARRDVETQTALVARAGEEAAQLKQVAEKGSAEQRQSLQQEHDKAEALAQELSMARSKIYAYEAQARQASDQAAELKEVAERGTDLQESLEQERDRAEALARELSATRSNVETQTALATEANAEASRLKQVAESGSAELRQSLQRERDKVAQLERDLALARSKEDVVAPSIAATDRINTQSEVATAKPIAAEQAAVADARPDPQSNPEDAAEVARLLARANVLLGRGDIVSARTVLQRAAEMGDALASFTLAETYDPLNLSKWGTYGTRGDAKRALDLYTRALAGEIKEAKQRSDALRR</sequence>
<feature type="region of interest" description="Disordered" evidence="1">
    <location>
        <begin position="150"/>
        <end position="172"/>
    </location>
</feature>
<feature type="compositionally biased region" description="Basic and acidic residues" evidence="1">
    <location>
        <begin position="200"/>
        <end position="223"/>
    </location>
</feature>
<comment type="caution">
    <text evidence="2">The sequence shown here is derived from an EMBL/GenBank/DDBJ whole genome shotgun (WGS) entry which is preliminary data.</text>
</comment>
<proteinExistence type="predicted"/>
<dbReference type="EMBL" id="LUUB01000114">
    <property type="protein sequence ID" value="OAE99952.1"/>
    <property type="molecule type" value="Genomic_DNA"/>
</dbReference>
<gene>
    <name evidence="2" type="ORF">AYJ54_32245</name>
</gene>
<feature type="compositionally biased region" description="Basic and acidic residues" evidence="1">
    <location>
        <begin position="112"/>
        <end position="123"/>
    </location>
</feature>
<keyword evidence="3" id="KW-1185">Reference proteome</keyword>
<feature type="region of interest" description="Disordered" evidence="1">
    <location>
        <begin position="199"/>
        <end position="223"/>
    </location>
</feature>
<feature type="region of interest" description="Disordered" evidence="1">
    <location>
        <begin position="94"/>
        <end position="123"/>
    </location>
</feature>
<dbReference type="STRING" id="1505087.AYJ54_32245"/>
<reference evidence="2 3" key="1">
    <citation type="submission" date="2016-03" db="EMBL/GenBank/DDBJ databases">
        <title>Draft Genome Sequence of the Strain BR 10245 (Bradyrhizobium sp.) isolated from nodules of Centrolobium paraense.</title>
        <authorList>
            <person name="Simoes-Araujo J.L.Sr."/>
            <person name="Barauna A.C."/>
            <person name="Silva K."/>
            <person name="Zilli J.E."/>
        </authorList>
    </citation>
    <scope>NUCLEOTIDE SEQUENCE [LARGE SCALE GENOMIC DNA]</scope>
    <source>
        <strain evidence="2 3">BR 10245</strain>
    </source>
</reference>
<accession>A0A176Y8V9</accession>
<name>A0A176Y8V9_9BRAD</name>
<feature type="compositionally biased region" description="Basic and acidic residues" evidence="1">
    <location>
        <begin position="59"/>
        <end position="70"/>
    </location>
</feature>
<organism evidence="2 3">
    <name type="scientific">Bradyrhizobium centrolobii</name>
    <dbReference type="NCBI Taxonomy" id="1505087"/>
    <lineage>
        <taxon>Bacteria</taxon>
        <taxon>Pseudomonadati</taxon>
        <taxon>Pseudomonadota</taxon>
        <taxon>Alphaproteobacteria</taxon>
        <taxon>Hyphomicrobiales</taxon>
        <taxon>Nitrobacteraceae</taxon>
        <taxon>Bradyrhizobium</taxon>
    </lineage>
</organism>
<dbReference type="AlphaFoldDB" id="A0A176Y8V9"/>
<evidence type="ECO:0000256" key="1">
    <source>
        <dbReference type="SAM" id="MobiDB-lite"/>
    </source>
</evidence>
<protein>
    <submittedName>
        <fullName evidence="2">Uncharacterized protein</fullName>
    </submittedName>
</protein>
<dbReference type="Proteomes" id="UP000076959">
    <property type="component" value="Unassembled WGS sequence"/>
</dbReference>
<evidence type="ECO:0000313" key="2">
    <source>
        <dbReference type="EMBL" id="OAE99952.1"/>
    </source>
</evidence>
<feature type="region of interest" description="Disordered" evidence="1">
    <location>
        <begin position="43"/>
        <end position="70"/>
    </location>
</feature>
<evidence type="ECO:0000313" key="3">
    <source>
        <dbReference type="Proteomes" id="UP000076959"/>
    </source>
</evidence>